<feature type="region of interest" description="Disordered" evidence="3">
    <location>
        <begin position="97"/>
        <end position="128"/>
    </location>
</feature>
<dbReference type="Proteomes" id="UP000053119">
    <property type="component" value="Unassembled WGS sequence"/>
</dbReference>
<evidence type="ECO:0000259" key="4">
    <source>
        <dbReference type="Pfam" id="PF19036"/>
    </source>
</evidence>
<dbReference type="Pfam" id="PF19037">
    <property type="entry name" value="Fuz_longin_2"/>
    <property type="match status" value="1"/>
</dbReference>
<organism evidence="7 8">
    <name type="scientific">Egretta garzetta</name>
    <name type="common">Little egret</name>
    <dbReference type="NCBI Taxonomy" id="188379"/>
    <lineage>
        <taxon>Eukaryota</taxon>
        <taxon>Metazoa</taxon>
        <taxon>Chordata</taxon>
        <taxon>Craniata</taxon>
        <taxon>Vertebrata</taxon>
        <taxon>Euteleostomi</taxon>
        <taxon>Archelosauria</taxon>
        <taxon>Archosauria</taxon>
        <taxon>Dinosauria</taxon>
        <taxon>Saurischia</taxon>
        <taxon>Theropoda</taxon>
        <taxon>Coelurosauria</taxon>
        <taxon>Aves</taxon>
        <taxon>Neognathae</taxon>
        <taxon>Neoaves</taxon>
        <taxon>Aequornithes</taxon>
        <taxon>Pelecaniformes</taxon>
        <taxon>Ardeidae</taxon>
        <taxon>Egretta</taxon>
    </lineage>
</organism>
<evidence type="ECO:0000256" key="3">
    <source>
        <dbReference type="SAM" id="MobiDB-lite"/>
    </source>
</evidence>
<proteinExistence type="inferred from homology"/>
<evidence type="ECO:0000313" key="7">
    <source>
        <dbReference type="EMBL" id="KFP16412.1"/>
    </source>
</evidence>
<dbReference type="GO" id="GO:0016192">
    <property type="term" value="P:vesicle-mediated transport"/>
    <property type="evidence" value="ECO:0007669"/>
    <property type="project" value="InterPro"/>
</dbReference>
<dbReference type="AlphaFoldDB" id="A0A091J725"/>
<feature type="domain" description="FUZ/MON1/HPS1 third Longin" evidence="6">
    <location>
        <begin position="430"/>
        <end position="530"/>
    </location>
</feature>
<keyword evidence="8" id="KW-1185">Reference proteome</keyword>
<name>A0A091J725_EGRGA</name>
<accession>A0A091J725</accession>
<dbReference type="Pfam" id="PF19038">
    <property type="entry name" value="Fuz_longin_3"/>
    <property type="match status" value="1"/>
</dbReference>
<dbReference type="Pfam" id="PF19036">
    <property type="entry name" value="Fuz_longin_1"/>
    <property type="match status" value="1"/>
</dbReference>
<dbReference type="EMBL" id="KK501572">
    <property type="protein sequence ID" value="KFP16412.1"/>
    <property type="molecule type" value="Genomic_DNA"/>
</dbReference>
<dbReference type="GO" id="GO:0006623">
    <property type="term" value="P:protein targeting to vacuole"/>
    <property type="evidence" value="ECO:0007669"/>
    <property type="project" value="UniProtKB-UniRule"/>
</dbReference>
<protein>
    <recommendedName>
        <fullName evidence="2">Vacuolar fusion protein MON1 homolog</fullName>
    </recommendedName>
</protein>
<evidence type="ECO:0000256" key="2">
    <source>
        <dbReference type="RuleBase" id="RU367048"/>
    </source>
</evidence>
<dbReference type="GO" id="GO:0035658">
    <property type="term" value="C:Mon1-Ccz1 complex"/>
    <property type="evidence" value="ECO:0007669"/>
    <property type="project" value="TreeGrafter"/>
</dbReference>
<dbReference type="InterPro" id="IPR004353">
    <property type="entry name" value="Mon1"/>
</dbReference>
<feature type="domain" description="FUZ/MON1/HPS1 second Longin" evidence="5">
    <location>
        <begin position="302"/>
        <end position="400"/>
    </location>
</feature>
<evidence type="ECO:0000256" key="1">
    <source>
        <dbReference type="ARBA" id="ARBA00008968"/>
    </source>
</evidence>
<dbReference type="InterPro" id="IPR043971">
    <property type="entry name" value="FUZ/MON1/HPS1_longin_2"/>
</dbReference>
<dbReference type="PANTHER" id="PTHR13027:SF14">
    <property type="entry name" value="VACUOLAR FUSION PROTEIN MON1 HOMOLOG A"/>
    <property type="match status" value="1"/>
</dbReference>
<reference evidence="7 8" key="1">
    <citation type="submission" date="2014-04" db="EMBL/GenBank/DDBJ databases">
        <title>Genome evolution of avian class.</title>
        <authorList>
            <person name="Zhang G."/>
            <person name="Li C."/>
        </authorList>
    </citation>
    <scope>NUCLEOTIDE SEQUENCE [LARGE SCALE GENOMIC DNA]</scope>
    <source>
        <strain evidence="7">BGI_Z169</strain>
    </source>
</reference>
<gene>
    <name evidence="7" type="ORF">Z169_04626</name>
</gene>
<dbReference type="GO" id="GO:0009306">
    <property type="term" value="P:protein secretion"/>
    <property type="evidence" value="ECO:0007669"/>
    <property type="project" value="TreeGrafter"/>
</dbReference>
<evidence type="ECO:0000259" key="6">
    <source>
        <dbReference type="Pfam" id="PF19038"/>
    </source>
</evidence>
<feature type="domain" description="FUZ/MON1/HPS1 first Longin" evidence="4">
    <location>
        <begin position="142"/>
        <end position="264"/>
    </location>
</feature>
<dbReference type="InterPro" id="IPR043972">
    <property type="entry name" value="FUZ/MON1/HPS1_longin_1"/>
</dbReference>
<evidence type="ECO:0000313" key="8">
    <source>
        <dbReference type="Proteomes" id="UP000053119"/>
    </source>
</evidence>
<dbReference type="PRINTS" id="PR01546">
    <property type="entry name" value="YEAST73DUF"/>
</dbReference>
<comment type="similarity">
    <text evidence="1 2">Belongs to the MON1/SAND family.</text>
</comment>
<comment type="function">
    <text evidence="2">Plays an important role in membrane trafficking through the secretory apparatus.</text>
</comment>
<sequence length="541" mass="60382">MAADVHRKKGWEVPNGSLAPGDGQHTERSESPTPGLAQGTEPGGDWPSGDSPPAGPTPLGATGWGEEGGSLPATPCPFSTLCLPTTSAWGTGRWTLDGPLFPGAGPEGAMLEPSGQPPRRDSVLSGKEEEDVTMDAWRMHRKHVFVLSEAGKPVYSRYGSEEALSSTMGVMMALVSFLEAEKNAIRSIHADGYKVVFVRRSPLVLVAVARTQQSEQEIAHELLYIYYQILSLLTWTQLNHIFQQKQNYDLRRLLAGSERITDNLLDLMAHDPSFLMGAVRCLPLAASVRDAVSTSLQQAKAKSLVFSILLSGNQLVSLVRKKDQFLHPIDLHLLFNLISSSSSFREGEAWTPICLPKFNSSGFFHAHISYLEQEMDLCLLLVSTDREDFFTVSDCKRRFQERLRRRGVHHALQEALRTPFYSVAQVGIPDLRHFIYKSKSSGLFTSPEIEAPYVQEEEKERLLGLYQYLHSRAHNSSRPLKNIYFTGPRENLLAWVTSAFELYICYSPLGTNAGAISAVNKLMKWIRKEEDRLFILTPQTY</sequence>
<evidence type="ECO:0000259" key="5">
    <source>
        <dbReference type="Pfam" id="PF19037"/>
    </source>
</evidence>
<dbReference type="InterPro" id="IPR043970">
    <property type="entry name" value="FUZ/MON1/HPS1_longin_3"/>
</dbReference>
<feature type="compositionally biased region" description="Low complexity" evidence="3">
    <location>
        <begin position="43"/>
        <end position="61"/>
    </location>
</feature>
<dbReference type="STRING" id="188379.A0A091J725"/>
<dbReference type="PANTHER" id="PTHR13027">
    <property type="entry name" value="SAND PROTEIN-RELATED"/>
    <property type="match status" value="1"/>
</dbReference>
<feature type="region of interest" description="Disordered" evidence="3">
    <location>
        <begin position="1"/>
        <end position="72"/>
    </location>
</feature>